<comment type="caution">
    <text evidence="3">The sequence shown here is derived from an EMBL/GenBank/DDBJ whole genome shotgun (WGS) entry which is preliminary data.</text>
</comment>
<dbReference type="EMBL" id="VRSV01000001">
    <property type="protein sequence ID" value="TXK13749.1"/>
    <property type="molecule type" value="Genomic_DNA"/>
</dbReference>
<dbReference type="InterPro" id="IPR002881">
    <property type="entry name" value="DUF58"/>
</dbReference>
<reference evidence="3 4" key="1">
    <citation type="submission" date="2019-08" db="EMBL/GenBank/DDBJ databases">
        <authorList>
            <person name="Dong K."/>
        </authorList>
    </citation>
    <scope>NUCLEOTIDE SEQUENCE [LARGE SCALE GENOMIC DNA]</scope>
    <source>
        <strain evidence="3 4">JCM14558</strain>
    </source>
</reference>
<keyword evidence="1" id="KW-1133">Transmembrane helix</keyword>
<keyword evidence="1" id="KW-0472">Membrane</keyword>
<dbReference type="PANTHER" id="PTHR34351">
    <property type="entry name" value="SLR1927 PROTEIN-RELATED"/>
    <property type="match status" value="1"/>
</dbReference>
<dbReference type="OrthoDB" id="9812729at2"/>
<dbReference type="PANTHER" id="PTHR34351:SF1">
    <property type="entry name" value="SLR1927 PROTEIN"/>
    <property type="match status" value="1"/>
</dbReference>
<feature type="domain" description="DUF58" evidence="2">
    <location>
        <begin position="205"/>
        <end position="316"/>
    </location>
</feature>
<keyword evidence="4" id="KW-1185">Reference proteome</keyword>
<evidence type="ECO:0000259" key="2">
    <source>
        <dbReference type="Pfam" id="PF01882"/>
    </source>
</evidence>
<name>A0A5C8I618_9MICO</name>
<dbReference type="AlphaFoldDB" id="A0A5C8I618"/>
<dbReference type="Pfam" id="PF01882">
    <property type="entry name" value="DUF58"/>
    <property type="match status" value="1"/>
</dbReference>
<evidence type="ECO:0000313" key="4">
    <source>
        <dbReference type="Proteomes" id="UP000321034"/>
    </source>
</evidence>
<dbReference type="Proteomes" id="UP000321034">
    <property type="component" value="Unassembled WGS sequence"/>
</dbReference>
<keyword evidence="1" id="KW-0812">Transmembrane</keyword>
<protein>
    <submittedName>
        <fullName evidence="3">DUF58 domain-containing protein</fullName>
    </submittedName>
</protein>
<gene>
    <name evidence="3" type="ORF">FVP77_01555</name>
</gene>
<evidence type="ECO:0000256" key="1">
    <source>
        <dbReference type="SAM" id="Phobius"/>
    </source>
</evidence>
<sequence length="415" mass="43836">MRRVWPLTLRGTGALALCVAGFVVAHEAGLIELVYFAALLAAVLVLSVISLWFTRRIDAVSRSLSPEVATVGRESVVTVRVGVRNALPTSPGTWDDTVPAGLVARARGVFPAVGSAMRGGERAVELRYTVEGRIRGIHHLGPFGLTVTDPFGLARRRMRLGGKTQVTVAPRVIELPVFRGSSGETGGTRETASTQLGQGADNLVARPYAPGDSMRRIHWRATAHRDTLMVRQEEEETSPEATVILDRGAAQWSPEALRAPGADDSFETAVAAAVAIVARLVRDGYTVEVLDTDGAALAEPVPGGDLHEIDALATQFATLTARRGDGIARTAGMFAGHQTGPVIVVTGRLRVEDALALAPLAHHSSMPVVIAAAPSSDALARLRDRGWHTGAAFSEAELGDAWETAMERGATHVGG</sequence>
<accession>A0A5C8I618</accession>
<evidence type="ECO:0000313" key="3">
    <source>
        <dbReference type="EMBL" id="TXK13749.1"/>
    </source>
</evidence>
<proteinExistence type="predicted"/>
<feature type="transmembrane region" description="Helical" evidence="1">
    <location>
        <begin position="35"/>
        <end position="54"/>
    </location>
</feature>
<organism evidence="3 4">
    <name type="scientific">Microbacterium hatanonis</name>
    <dbReference type="NCBI Taxonomy" id="404366"/>
    <lineage>
        <taxon>Bacteria</taxon>
        <taxon>Bacillati</taxon>
        <taxon>Actinomycetota</taxon>
        <taxon>Actinomycetes</taxon>
        <taxon>Micrococcales</taxon>
        <taxon>Microbacteriaceae</taxon>
        <taxon>Microbacterium</taxon>
    </lineage>
</organism>